<proteinExistence type="predicted"/>
<dbReference type="AlphaFoldDB" id="A0A0V0XIT5"/>
<name>A0A0V0XIT5_TRIPS</name>
<accession>A0A0V0XIT5</accession>
<gene>
    <name evidence="1" type="ORF">T4E_9217</name>
</gene>
<reference evidence="1 2" key="1">
    <citation type="submission" date="2015-01" db="EMBL/GenBank/DDBJ databases">
        <title>Evolution of Trichinella species and genotypes.</title>
        <authorList>
            <person name="Korhonen P.K."/>
            <person name="Edoardo P."/>
            <person name="Giuseppe L.R."/>
            <person name="Gasser R.B."/>
        </authorList>
    </citation>
    <scope>NUCLEOTIDE SEQUENCE [LARGE SCALE GENOMIC DNA]</scope>
    <source>
        <strain evidence="1">ISS141</strain>
    </source>
</reference>
<comment type="caution">
    <text evidence="1">The sequence shown here is derived from an EMBL/GenBank/DDBJ whole genome shotgun (WGS) entry which is preliminary data.</text>
</comment>
<organism evidence="1 2">
    <name type="scientific">Trichinella pseudospiralis</name>
    <name type="common">Parasitic roundworm</name>
    <dbReference type="NCBI Taxonomy" id="6337"/>
    <lineage>
        <taxon>Eukaryota</taxon>
        <taxon>Metazoa</taxon>
        <taxon>Ecdysozoa</taxon>
        <taxon>Nematoda</taxon>
        <taxon>Enoplea</taxon>
        <taxon>Dorylaimia</taxon>
        <taxon>Trichinellida</taxon>
        <taxon>Trichinellidae</taxon>
        <taxon>Trichinella</taxon>
    </lineage>
</organism>
<protein>
    <submittedName>
        <fullName evidence="1">Uncharacterized protein</fullName>
    </submittedName>
</protein>
<evidence type="ECO:0000313" key="1">
    <source>
        <dbReference type="EMBL" id="KRX87571.1"/>
    </source>
</evidence>
<dbReference type="EMBL" id="JYDU01000278">
    <property type="protein sequence ID" value="KRX87571.1"/>
    <property type="molecule type" value="Genomic_DNA"/>
</dbReference>
<dbReference type="Proteomes" id="UP000054815">
    <property type="component" value="Unassembled WGS sequence"/>
</dbReference>
<evidence type="ECO:0000313" key="2">
    <source>
        <dbReference type="Proteomes" id="UP000054815"/>
    </source>
</evidence>
<sequence>MQWISARPRRAVDERIADRRGALDKEVISVLFIQQRITAAEMNSPEKCISPFGDEDEISLTPVLNAPVSQPISNPASPARHLRPAEPEVVTTTTNMATDPRQMWEAKMAPASNSAAALEFAKSTKESSIASIFKPFHTVALDIIGHFELLTTRRRQTAHRQAGRPLSHL</sequence>